<dbReference type="AlphaFoldDB" id="A0AAN7NU17"/>
<keyword evidence="2" id="KW-0768">Sushi</keyword>
<proteinExistence type="predicted"/>
<feature type="domain" description="Sushi" evidence="3">
    <location>
        <begin position="52"/>
        <end position="117"/>
    </location>
</feature>
<organism evidence="4 5">
    <name type="scientific">Mycteria americana</name>
    <name type="common">Wood stork</name>
    <dbReference type="NCBI Taxonomy" id="33587"/>
    <lineage>
        <taxon>Eukaryota</taxon>
        <taxon>Metazoa</taxon>
        <taxon>Chordata</taxon>
        <taxon>Craniata</taxon>
        <taxon>Vertebrata</taxon>
        <taxon>Euteleostomi</taxon>
        <taxon>Archelosauria</taxon>
        <taxon>Archosauria</taxon>
        <taxon>Dinosauria</taxon>
        <taxon>Saurischia</taxon>
        <taxon>Theropoda</taxon>
        <taxon>Coelurosauria</taxon>
        <taxon>Aves</taxon>
        <taxon>Neognathae</taxon>
        <taxon>Neoaves</taxon>
        <taxon>Aequornithes</taxon>
        <taxon>Ciconiiformes</taxon>
        <taxon>Ciconiidae</taxon>
        <taxon>Mycteria</taxon>
    </lineage>
</organism>
<sequence length="224" mass="23792">MHRSIPAVDHSSLAVYCFIPAVHLSIPVLEHHLSAAARVGGRELAAGVTAPVRCSRPKDVANAHIDAGNNTLLNARLRYTCNPGYKRKAGTSSLIQCVLHDGSSEPNWTRTTLQCIRKPSLGSRDAMGGGEGGDLHHQRGGGGYGVAPEVPTVPHTERTTQRGEEVANASHGGWFGATVIIVTAKPQPSWRRRQDYTVAVMAIPMVAPAAENAEVMLPGIFPTG</sequence>
<dbReference type="Proteomes" id="UP001333110">
    <property type="component" value="Unassembled WGS sequence"/>
</dbReference>
<keyword evidence="1 2" id="KW-1015">Disulfide bond</keyword>
<name>A0AAN7NU17_MYCAM</name>
<dbReference type="EMBL" id="JAUNZN010000001">
    <property type="protein sequence ID" value="KAK4831960.1"/>
    <property type="molecule type" value="Genomic_DNA"/>
</dbReference>
<dbReference type="PROSITE" id="PS50923">
    <property type="entry name" value="SUSHI"/>
    <property type="match status" value="1"/>
</dbReference>
<evidence type="ECO:0000256" key="1">
    <source>
        <dbReference type="ARBA" id="ARBA00023157"/>
    </source>
</evidence>
<dbReference type="Pfam" id="PF00084">
    <property type="entry name" value="Sushi"/>
    <property type="match status" value="1"/>
</dbReference>
<evidence type="ECO:0000313" key="4">
    <source>
        <dbReference type="EMBL" id="KAK4831960.1"/>
    </source>
</evidence>
<dbReference type="GO" id="GO:0042010">
    <property type="term" value="F:interleukin-15 receptor activity"/>
    <property type="evidence" value="ECO:0007669"/>
    <property type="project" value="InterPro"/>
</dbReference>
<evidence type="ECO:0000259" key="3">
    <source>
        <dbReference type="PROSITE" id="PS50923"/>
    </source>
</evidence>
<keyword evidence="5" id="KW-1185">Reference proteome</keyword>
<evidence type="ECO:0000256" key="2">
    <source>
        <dbReference type="PROSITE-ProRule" id="PRU00302"/>
    </source>
</evidence>
<dbReference type="Gene3D" id="2.20.28.230">
    <property type="match status" value="1"/>
</dbReference>
<protein>
    <recommendedName>
        <fullName evidence="3">Sushi domain-containing protein</fullName>
    </recommendedName>
</protein>
<dbReference type="PANTHER" id="PTHR15060">
    <property type="entry name" value="INTERLEUKIN-15 RECEPTOR SUBUNIT ALPHA"/>
    <property type="match status" value="1"/>
</dbReference>
<gene>
    <name evidence="4" type="ORF">QYF61_020337</name>
</gene>
<dbReference type="PANTHER" id="PTHR15060:SF0">
    <property type="entry name" value="INTERLEUKIN-15 RECEPTOR SUBUNIT ALPHA"/>
    <property type="match status" value="1"/>
</dbReference>
<accession>A0AAN7NU17</accession>
<comment type="caution">
    <text evidence="2">Lacks conserved residue(s) required for the propagation of feature annotation.</text>
</comment>
<dbReference type="InterPro" id="IPR000436">
    <property type="entry name" value="Sushi_SCR_CCP_dom"/>
</dbReference>
<dbReference type="CDD" id="cd00033">
    <property type="entry name" value="CCP"/>
    <property type="match status" value="1"/>
</dbReference>
<dbReference type="InterPro" id="IPR042372">
    <property type="entry name" value="IL15RA"/>
</dbReference>
<dbReference type="SUPFAM" id="SSF57535">
    <property type="entry name" value="Complement control module/SCR domain"/>
    <property type="match status" value="1"/>
</dbReference>
<dbReference type="SMART" id="SM00032">
    <property type="entry name" value="CCP"/>
    <property type="match status" value="1"/>
</dbReference>
<reference evidence="4 5" key="1">
    <citation type="journal article" date="2023" name="J. Hered.">
        <title>Chromosome-level genome of the wood stork (Mycteria americana) provides insight into avian chromosome evolution.</title>
        <authorList>
            <person name="Flamio R. Jr."/>
            <person name="Ramstad K.M."/>
        </authorList>
    </citation>
    <scope>NUCLEOTIDE SEQUENCE [LARGE SCALE GENOMIC DNA]</scope>
    <source>
        <strain evidence="4">JAX WOST 10</strain>
    </source>
</reference>
<comment type="caution">
    <text evidence="4">The sequence shown here is derived from an EMBL/GenBank/DDBJ whole genome shotgun (WGS) entry which is preliminary data.</text>
</comment>
<evidence type="ECO:0000313" key="5">
    <source>
        <dbReference type="Proteomes" id="UP001333110"/>
    </source>
</evidence>
<dbReference type="InterPro" id="IPR035976">
    <property type="entry name" value="Sushi/SCR/CCP_sf"/>
</dbReference>
<feature type="disulfide bond" evidence="2">
    <location>
        <begin position="54"/>
        <end position="97"/>
    </location>
</feature>